<dbReference type="Pfam" id="PF02093">
    <property type="entry name" value="Gag_p30"/>
    <property type="match status" value="1"/>
</dbReference>
<feature type="domain" description="Core shell protein Gag P30" evidence="2">
    <location>
        <begin position="231"/>
        <end position="413"/>
    </location>
</feature>
<dbReference type="GO" id="GO:0019068">
    <property type="term" value="P:virion assembly"/>
    <property type="evidence" value="ECO:0007669"/>
    <property type="project" value="InterPro"/>
</dbReference>
<reference evidence="3" key="2">
    <citation type="submission" date="2025-09" db="UniProtKB">
        <authorList>
            <consortium name="Ensembl"/>
        </authorList>
    </citation>
    <scope>IDENTIFICATION</scope>
</reference>
<dbReference type="AlphaFoldDB" id="A0A8C3S8S8"/>
<evidence type="ECO:0000313" key="4">
    <source>
        <dbReference type="Proteomes" id="UP000694403"/>
    </source>
</evidence>
<accession>A0A8C3S8S8</accession>
<dbReference type="Proteomes" id="UP000694403">
    <property type="component" value="Unplaced"/>
</dbReference>
<sequence>MGQGTSVPLESPLGIVNKLWNEGKLPVQTGMSRRKLYTLCVRNWTGYTAVLADPEMRWPSYGSFEQAALRGVRSQIEKDHPGQLCYWFCWDTAAELWKSLKIMAVRYSPESEPPPCYFDKGCKPRHVLTRQLVPTAPAPSPLSESLQRDKGEMEGHTSGGVITRQKIKQMQQVAYPPPEDSPEAASAKPFVSDKGVSREMPLQVHDQPFVGNNGQLQHTNIVEYKGWLEWDLKEWGRLSGSFGENPRKITELLERLFSSHNPTYTDVDQLLSRVLTGEERSRLWMAERTWGDSDAANTTWMDRRDQAAGWNPLDWSQPRLTQLRTDRERLLERLKEMARRSPNRERLLERLKEMARRSPNQAKFMQIRQESDEPPRKFWSRLLEGARMFTQMDPEREADHPTLISFFVNQSVPPGIRPIIEGFIAQKLVRPQRTPC</sequence>
<dbReference type="InterPro" id="IPR008919">
    <property type="entry name" value="Retrov_capsid_N"/>
</dbReference>
<feature type="compositionally biased region" description="Basic and acidic residues" evidence="1">
    <location>
        <begin position="146"/>
        <end position="155"/>
    </location>
</feature>
<dbReference type="SUPFAM" id="SSF47943">
    <property type="entry name" value="Retrovirus capsid protein, N-terminal core domain"/>
    <property type="match status" value="1"/>
</dbReference>
<dbReference type="InterPro" id="IPR050462">
    <property type="entry name" value="Retroviral_Gag-Pol_poly"/>
</dbReference>
<reference evidence="3" key="1">
    <citation type="submission" date="2025-08" db="UniProtKB">
        <authorList>
            <consortium name="Ensembl"/>
        </authorList>
    </citation>
    <scope>IDENTIFICATION</scope>
</reference>
<proteinExistence type="predicted"/>
<evidence type="ECO:0000256" key="1">
    <source>
        <dbReference type="SAM" id="MobiDB-lite"/>
    </source>
</evidence>
<dbReference type="Gene3D" id="1.10.150.180">
    <property type="entry name" value="Gamma-retroviral matrix domain"/>
    <property type="match status" value="1"/>
</dbReference>
<dbReference type="InterPro" id="IPR036946">
    <property type="entry name" value="G_retro_matrix_sf"/>
</dbReference>
<protein>
    <recommendedName>
        <fullName evidence="2">Core shell protein Gag P30 domain-containing protein</fullName>
    </recommendedName>
</protein>
<dbReference type="Gene3D" id="1.10.375.10">
    <property type="entry name" value="Human Immunodeficiency Virus Type 1 Capsid Protein"/>
    <property type="match status" value="1"/>
</dbReference>
<evidence type="ECO:0000313" key="3">
    <source>
        <dbReference type="Ensembl" id="ENSCSRP00000010079.1"/>
    </source>
</evidence>
<dbReference type="Ensembl" id="ENSCSRT00000010443.1">
    <property type="protein sequence ID" value="ENSCSRP00000010079.1"/>
    <property type="gene ID" value="ENSCSRG00000007536.1"/>
</dbReference>
<name>A0A8C3S8S8_CHESE</name>
<organism evidence="3 4">
    <name type="scientific">Chelydra serpentina</name>
    <name type="common">Snapping turtle</name>
    <name type="synonym">Testudo serpentina</name>
    <dbReference type="NCBI Taxonomy" id="8475"/>
    <lineage>
        <taxon>Eukaryota</taxon>
        <taxon>Metazoa</taxon>
        <taxon>Chordata</taxon>
        <taxon>Craniata</taxon>
        <taxon>Vertebrata</taxon>
        <taxon>Euteleostomi</taxon>
        <taxon>Archelosauria</taxon>
        <taxon>Testudinata</taxon>
        <taxon>Testudines</taxon>
        <taxon>Cryptodira</taxon>
        <taxon>Durocryptodira</taxon>
        <taxon>Americhelydia</taxon>
        <taxon>Chelydroidea</taxon>
        <taxon>Chelydridae</taxon>
        <taxon>Chelydra</taxon>
    </lineage>
</organism>
<dbReference type="PANTHER" id="PTHR33166">
    <property type="entry name" value="GAG_P30 DOMAIN-CONTAINING PROTEIN"/>
    <property type="match status" value="1"/>
</dbReference>
<evidence type="ECO:0000259" key="2">
    <source>
        <dbReference type="Pfam" id="PF02093"/>
    </source>
</evidence>
<feature type="region of interest" description="Disordered" evidence="1">
    <location>
        <begin position="135"/>
        <end position="159"/>
    </location>
</feature>
<keyword evidence="4" id="KW-1185">Reference proteome</keyword>
<dbReference type="InterPro" id="IPR003036">
    <property type="entry name" value="Gag_P30"/>
</dbReference>